<evidence type="ECO:0000313" key="5">
    <source>
        <dbReference type="Proteomes" id="UP000663828"/>
    </source>
</evidence>
<evidence type="ECO:0000256" key="1">
    <source>
        <dbReference type="ARBA" id="ARBA00007448"/>
    </source>
</evidence>
<dbReference type="Gene3D" id="3.40.50.300">
    <property type="entry name" value="P-loop containing nucleotide triphosphate hydrolases"/>
    <property type="match status" value="1"/>
</dbReference>
<dbReference type="InterPro" id="IPR003960">
    <property type="entry name" value="ATPase_AAA_CS"/>
</dbReference>
<accession>A0A815TFX0</accession>
<reference evidence="4" key="1">
    <citation type="submission" date="2021-02" db="EMBL/GenBank/DDBJ databases">
        <authorList>
            <person name="Nowell W R."/>
        </authorList>
    </citation>
    <scope>NUCLEOTIDE SEQUENCE</scope>
</reference>
<dbReference type="SUPFAM" id="SSF52540">
    <property type="entry name" value="P-loop containing nucleoside triphosphate hydrolases"/>
    <property type="match status" value="1"/>
</dbReference>
<sequence length="527" mass="60377">MVDLSYYVLQPLISSIKTGNIWHDCLIIMLSVFCLTFISKMCTSVMESWQSFITSISWRRIKARYSIDISTTSSDIFDTRIEVPEEYLGLIHYLHSSDINICSAKLIPTYTNRYKTKSDTSLDELVNYLITSTGKEDILIAPTIYLHIEKENPSTTNTYSYRIPSQKYTITLYSYKLTLRQLKTQVNEWTVQYREYIKGKNKGNFYRFTFVSAPVNSEGKTTITFYKDLFVTTKSFDNIFFNGKEELIKRLDFFLNNPSFYQKRGIAHSLGLLFYGSPGCGKTSMVKAIAAYTKRHLVEIPLSRIRTCAGLQQALFLNSYDMVDFDFDKKIIIFEDIDCMSQILQQRLTTGSICPTTSDVEVPSIEKDEIIFHLEDNDIKARKKKIPKQTLRNMLDDTPNAPKDPLTLSFLLNLIDGIIEQPSRILIMTTNHPEQIDPALLRPGRVDIKQEFQRCTKPIVKTIIEYFFEEENDIDVSQLTDCVHSPAEVIAACMSSSDGKNAVQLLSEQTLPNVIVEARNVVGPDKE</sequence>
<dbReference type="Pfam" id="PF00004">
    <property type="entry name" value="AAA"/>
    <property type="match status" value="2"/>
</dbReference>
<feature type="domain" description="AAA+ ATPase" evidence="3">
    <location>
        <begin position="268"/>
        <end position="456"/>
    </location>
</feature>
<evidence type="ECO:0000259" key="3">
    <source>
        <dbReference type="SMART" id="SM00382"/>
    </source>
</evidence>
<dbReference type="SMART" id="SM00382">
    <property type="entry name" value="AAA"/>
    <property type="match status" value="1"/>
</dbReference>
<name>A0A815TFX0_ADIRI</name>
<dbReference type="GO" id="GO:0016887">
    <property type="term" value="F:ATP hydrolysis activity"/>
    <property type="evidence" value="ECO:0007669"/>
    <property type="project" value="InterPro"/>
</dbReference>
<proteinExistence type="inferred from homology"/>
<dbReference type="PANTHER" id="PTHR23070">
    <property type="entry name" value="BCS1 AAA-TYPE ATPASE"/>
    <property type="match status" value="1"/>
</dbReference>
<evidence type="ECO:0000313" key="4">
    <source>
        <dbReference type="EMBL" id="CAF1503228.1"/>
    </source>
</evidence>
<dbReference type="InterPro" id="IPR027417">
    <property type="entry name" value="P-loop_NTPase"/>
</dbReference>
<dbReference type="PROSITE" id="PS00674">
    <property type="entry name" value="AAA"/>
    <property type="match status" value="1"/>
</dbReference>
<dbReference type="Proteomes" id="UP000663828">
    <property type="component" value="Unassembled WGS sequence"/>
</dbReference>
<comment type="caution">
    <text evidence="4">The sequence shown here is derived from an EMBL/GenBank/DDBJ whole genome shotgun (WGS) entry which is preliminary data.</text>
</comment>
<comment type="similarity">
    <text evidence="1">Belongs to the AAA ATPase family. BCS1 subfamily.</text>
</comment>
<dbReference type="InterPro" id="IPR003593">
    <property type="entry name" value="AAA+_ATPase"/>
</dbReference>
<dbReference type="EMBL" id="CAJNOR010004450">
    <property type="protein sequence ID" value="CAF1503228.1"/>
    <property type="molecule type" value="Genomic_DNA"/>
</dbReference>
<organism evidence="4 5">
    <name type="scientific">Adineta ricciae</name>
    <name type="common">Rotifer</name>
    <dbReference type="NCBI Taxonomy" id="249248"/>
    <lineage>
        <taxon>Eukaryota</taxon>
        <taxon>Metazoa</taxon>
        <taxon>Spiralia</taxon>
        <taxon>Gnathifera</taxon>
        <taxon>Rotifera</taxon>
        <taxon>Eurotatoria</taxon>
        <taxon>Bdelloidea</taxon>
        <taxon>Adinetida</taxon>
        <taxon>Adinetidae</taxon>
        <taxon>Adineta</taxon>
    </lineage>
</organism>
<gene>
    <name evidence="4" type="ORF">XAT740_LOCUS39782</name>
</gene>
<dbReference type="InterPro" id="IPR003959">
    <property type="entry name" value="ATPase_AAA_core"/>
</dbReference>
<dbReference type="AlphaFoldDB" id="A0A815TFX0"/>
<protein>
    <recommendedName>
        <fullName evidence="3">AAA+ ATPase domain-containing protein</fullName>
    </recommendedName>
</protein>
<evidence type="ECO:0000256" key="2">
    <source>
        <dbReference type="RuleBase" id="RU003651"/>
    </source>
</evidence>
<keyword evidence="5" id="KW-1185">Reference proteome</keyword>
<dbReference type="InterPro" id="IPR050747">
    <property type="entry name" value="Mitochondrial_chaperone_BCS1"/>
</dbReference>
<keyword evidence="2" id="KW-0067">ATP-binding</keyword>
<dbReference type="GO" id="GO:0005524">
    <property type="term" value="F:ATP binding"/>
    <property type="evidence" value="ECO:0007669"/>
    <property type="project" value="UniProtKB-KW"/>
</dbReference>
<keyword evidence="2" id="KW-0547">Nucleotide-binding</keyword>